<dbReference type="Proteomes" id="UP001055811">
    <property type="component" value="Linkage Group LG02"/>
</dbReference>
<sequence length="401" mass="45351">MPRSLRTGILEFNPEIEKEARRLRKETRLQKGQSSGAIVVLGNQSDSSSGTDIETESSPDTRQEIPETPPEIIPNTTDTHPIILEPPIPINPPPMAEDLNPERTLRQMMETDVTQTPIGIKYPNLEPGMEFKSGLVHHLPTYHGLENENPHKHLKMFHIICSSMKLQGATDDQIKLRAFPFSLADRAKDWLFCLPLGSVNTWPQMARAFLDKFYPATRASALRNDIYGIRQGQNETLHDYWERFNSLCANCPQHQIPEQLLIQHFYEGLLPIEKRLVDASSGCDIFRKTPQQSRELISTMAANSQHFGPRQDMRRDPQPQTKEVNTSNLEAKLVELTTIIQQFVKGNSQQVLMCGICANVGHHADMCPSLHEDDAQVNAIMGGHQGQHQRHSDYHASYNSS</sequence>
<organism evidence="1 2">
    <name type="scientific">Cichorium intybus</name>
    <name type="common">Chicory</name>
    <dbReference type="NCBI Taxonomy" id="13427"/>
    <lineage>
        <taxon>Eukaryota</taxon>
        <taxon>Viridiplantae</taxon>
        <taxon>Streptophyta</taxon>
        <taxon>Embryophyta</taxon>
        <taxon>Tracheophyta</taxon>
        <taxon>Spermatophyta</taxon>
        <taxon>Magnoliopsida</taxon>
        <taxon>eudicotyledons</taxon>
        <taxon>Gunneridae</taxon>
        <taxon>Pentapetalae</taxon>
        <taxon>asterids</taxon>
        <taxon>campanulids</taxon>
        <taxon>Asterales</taxon>
        <taxon>Asteraceae</taxon>
        <taxon>Cichorioideae</taxon>
        <taxon>Cichorieae</taxon>
        <taxon>Cichoriinae</taxon>
        <taxon>Cichorium</taxon>
    </lineage>
</organism>
<dbReference type="EMBL" id="CM042010">
    <property type="protein sequence ID" value="KAI3779165.1"/>
    <property type="molecule type" value="Genomic_DNA"/>
</dbReference>
<reference evidence="1 2" key="2">
    <citation type="journal article" date="2022" name="Mol. Ecol. Resour.">
        <title>The genomes of chicory, endive, great burdock and yacon provide insights into Asteraceae paleo-polyploidization history and plant inulin production.</title>
        <authorList>
            <person name="Fan W."/>
            <person name="Wang S."/>
            <person name="Wang H."/>
            <person name="Wang A."/>
            <person name="Jiang F."/>
            <person name="Liu H."/>
            <person name="Zhao H."/>
            <person name="Xu D."/>
            <person name="Zhang Y."/>
        </authorList>
    </citation>
    <scope>NUCLEOTIDE SEQUENCE [LARGE SCALE GENOMIC DNA]</scope>
    <source>
        <strain evidence="2">cv. Punajuju</strain>
        <tissue evidence="1">Leaves</tissue>
    </source>
</reference>
<name>A0ACB9G7Y3_CICIN</name>
<evidence type="ECO:0000313" key="2">
    <source>
        <dbReference type="Proteomes" id="UP001055811"/>
    </source>
</evidence>
<protein>
    <submittedName>
        <fullName evidence="1">Uncharacterized protein</fullName>
    </submittedName>
</protein>
<evidence type="ECO:0000313" key="1">
    <source>
        <dbReference type="EMBL" id="KAI3779165.1"/>
    </source>
</evidence>
<accession>A0ACB9G7Y3</accession>
<keyword evidence="2" id="KW-1185">Reference proteome</keyword>
<comment type="caution">
    <text evidence="1">The sequence shown here is derived from an EMBL/GenBank/DDBJ whole genome shotgun (WGS) entry which is preliminary data.</text>
</comment>
<gene>
    <name evidence="1" type="ORF">L2E82_08732</name>
</gene>
<reference evidence="2" key="1">
    <citation type="journal article" date="2022" name="Mol. Ecol. Resour.">
        <title>The genomes of chicory, endive, great burdock and yacon provide insights into Asteraceae palaeo-polyploidization history and plant inulin production.</title>
        <authorList>
            <person name="Fan W."/>
            <person name="Wang S."/>
            <person name="Wang H."/>
            <person name="Wang A."/>
            <person name="Jiang F."/>
            <person name="Liu H."/>
            <person name="Zhao H."/>
            <person name="Xu D."/>
            <person name="Zhang Y."/>
        </authorList>
    </citation>
    <scope>NUCLEOTIDE SEQUENCE [LARGE SCALE GENOMIC DNA]</scope>
    <source>
        <strain evidence="2">cv. Punajuju</strain>
    </source>
</reference>
<proteinExistence type="predicted"/>